<proteinExistence type="predicted"/>
<evidence type="ECO:0000313" key="2">
    <source>
        <dbReference type="Proteomes" id="UP000255234"/>
    </source>
</evidence>
<sequence length="265" mass="29975">MPKFNLNKFRKYVSKLDIENPQHQRKALKYVLDRSEYKPSERKTILNSFDKGDYGNFLTKERRSASWDDFAKYHNVYHTIEETPISKPDTSGFGHIRKNVIGPSEESVDNKWKNFVNWAKEYKQSNSNTTQPLQSGPISANDFAAMSGSDNRASSYMGKRLANRFNETNAKIKAIKDNADLSEIDKTKQINDIYSTFGDNVKNIDDVSRILQQEAQNGPDIRDYVHAYSGHVVGAGMVLGMGNAVLDAADTKGQKTNAQLYSNPF</sequence>
<protein>
    <submittedName>
        <fullName evidence="1">Uncharacterized protein</fullName>
    </submittedName>
</protein>
<accession>A0A378NZ48</accession>
<gene>
    <name evidence="1" type="ORF">NCTC10571_01434</name>
</gene>
<reference evidence="1 2" key="1">
    <citation type="submission" date="2018-06" db="EMBL/GenBank/DDBJ databases">
        <authorList>
            <consortium name="Pathogen Informatics"/>
            <person name="Doyle S."/>
        </authorList>
    </citation>
    <scope>NUCLEOTIDE SEQUENCE [LARGE SCALE GENOMIC DNA]</scope>
    <source>
        <strain evidence="1 2">NCTC10571</strain>
    </source>
</reference>
<name>A0A378NZ48_9FIRM</name>
<evidence type="ECO:0000313" key="1">
    <source>
        <dbReference type="EMBL" id="STY71278.1"/>
    </source>
</evidence>
<dbReference type="RefSeq" id="WP_115151637.1">
    <property type="nucleotide sequence ID" value="NZ_UGPP01000001.1"/>
</dbReference>
<dbReference type="Proteomes" id="UP000255234">
    <property type="component" value="Unassembled WGS sequence"/>
</dbReference>
<organism evidence="1 2">
    <name type="scientific">Megamonas hypermegale</name>
    <dbReference type="NCBI Taxonomy" id="158847"/>
    <lineage>
        <taxon>Bacteria</taxon>
        <taxon>Bacillati</taxon>
        <taxon>Bacillota</taxon>
        <taxon>Negativicutes</taxon>
        <taxon>Selenomonadales</taxon>
        <taxon>Selenomonadaceae</taxon>
        <taxon>Megamonas</taxon>
    </lineage>
</organism>
<dbReference type="AlphaFoldDB" id="A0A378NZ48"/>
<dbReference type="EMBL" id="UGPP01000001">
    <property type="protein sequence ID" value="STY71278.1"/>
    <property type="molecule type" value="Genomic_DNA"/>
</dbReference>